<dbReference type="PATRIC" id="fig|1502.174.peg.3141"/>
<keyword evidence="1" id="KW-0812">Transmembrane</keyword>
<dbReference type="EMBL" id="LRPU01000208">
    <property type="protein sequence ID" value="KXA05046.1"/>
    <property type="molecule type" value="Genomic_DNA"/>
</dbReference>
<feature type="transmembrane region" description="Helical" evidence="1">
    <location>
        <begin position="32"/>
        <end position="58"/>
    </location>
</feature>
<name>A0A133MLX5_CLOPF</name>
<evidence type="ECO:0000256" key="1">
    <source>
        <dbReference type="SAM" id="Phobius"/>
    </source>
</evidence>
<feature type="transmembrane region" description="Helical" evidence="1">
    <location>
        <begin position="127"/>
        <end position="147"/>
    </location>
</feature>
<dbReference type="AlphaFoldDB" id="A0A133MLX5"/>
<evidence type="ECO:0000313" key="2">
    <source>
        <dbReference type="EMBL" id="KXA05046.1"/>
    </source>
</evidence>
<keyword evidence="1" id="KW-0472">Membrane</keyword>
<keyword evidence="1" id="KW-1133">Transmembrane helix</keyword>
<reference evidence="2 3" key="1">
    <citation type="submission" date="2016-01" db="EMBL/GenBank/DDBJ databases">
        <authorList>
            <person name="Oliw E.H."/>
        </authorList>
    </citation>
    <scope>NUCLEOTIDE SEQUENCE [LARGE SCALE GENOMIC DNA]</scope>
    <source>
        <strain evidence="2 3">MJR7757A</strain>
    </source>
</reference>
<protein>
    <submittedName>
        <fullName evidence="2">Uncharacterized protein</fullName>
    </submittedName>
</protein>
<dbReference type="Proteomes" id="UP000070646">
    <property type="component" value="Unassembled WGS sequence"/>
</dbReference>
<feature type="transmembrane region" description="Helical" evidence="1">
    <location>
        <begin position="167"/>
        <end position="183"/>
    </location>
</feature>
<proteinExistence type="predicted"/>
<sequence length="187" mass="22282">MNLTFILLSLLTILNIIFHITHIYSKDGFKNFYTYVFSLVIFIVYTLSIFIIFTKYLLDKYSNLYFLIFLLYHLLAFLLIYFSLILISFIVKYLSIFLSPKINLIPQEYELLKTPIYKNTKFLKKTFLISYLLSTVIFVFVFKNYLFLEIKKTSGIDINLLKDDISLYYNTFFIASLTLLGIFKKKI</sequence>
<accession>A0A133MLX5</accession>
<gene>
    <name evidence="2" type="ORF">HMPREF3222_03114</name>
</gene>
<feature type="transmembrane region" description="Helical" evidence="1">
    <location>
        <begin position="6"/>
        <end position="25"/>
    </location>
</feature>
<organism evidence="2 3">
    <name type="scientific">Clostridium perfringens</name>
    <dbReference type="NCBI Taxonomy" id="1502"/>
    <lineage>
        <taxon>Bacteria</taxon>
        <taxon>Bacillati</taxon>
        <taxon>Bacillota</taxon>
        <taxon>Clostridia</taxon>
        <taxon>Eubacteriales</taxon>
        <taxon>Clostridiaceae</taxon>
        <taxon>Clostridium</taxon>
    </lineage>
</organism>
<comment type="caution">
    <text evidence="2">The sequence shown here is derived from an EMBL/GenBank/DDBJ whole genome shotgun (WGS) entry which is preliminary data.</text>
</comment>
<feature type="transmembrane region" description="Helical" evidence="1">
    <location>
        <begin position="64"/>
        <end position="91"/>
    </location>
</feature>
<evidence type="ECO:0000313" key="3">
    <source>
        <dbReference type="Proteomes" id="UP000070646"/>
    </source>
</evidence>